<comment type="caution">
    <text evidence="2">The sequence shown here is derived from an EMBL/GenBank/DDBJ whole genome shotgun (WGS) entry which is preliminary data.</text>
</comment>
<dbReference type="Proteomes" id="UP001501563">
    <property type="component" value="Unassembled WGS sequence"/>
</dbReference>
<dbReference type="Gene3D" id="3.90.25.10">
    <property type="entry name" value="UDP-galactose 4-epimerase, domain 1"/>
    <property type="match status" value="1"/>
</dbReference>
<dbReference type="Gene3D" id="3.40.50.720">
    <property type="entry name" value="NAD(P)-binding Rossmann-like Domain"/>
    <property type="match status" value="1"/>
</dbReference>
<dbReference type="EMBL" id="BAAAZA010000026">
    <property type="protein sequence ID" value="GAA3890291.1"/>
    <property type="molecule type" value="Genomic_DNA"/>
</dbReference>
<reference evidence="3" key="1">
    <citation type="journal article" date="2019" name="Int. J. Syst. Evol. Microbiol.">
        <title>The Global Catalogue of Microorganisms (GCM) 10K type strain sequencing project: providing services to taxonomists for standard genome sequencing and annotation.</title>
        <authorList>
            <consortium name="The Broad Institute Genomics Platform"/>
            <consortium name="The Broad Institute Genome Sequencing Center for Infectious Disease"/>
            <person name="Wu L."/>
            <person name="Ma J."/>
        </authorList>
    </citation>
    <scope>NUCLEOTIDE SEQUENCE [LARGE SCALE GENOMIC DNA]</scope>
    <source>
        <strain evidence="3">JCM 16578</strain>
    </source>
</reference>
<sequence length="251" mass="26261">MVRADLLDPQAIAAAVEGCDSVQVIFPLSPVAEDPDGVTAALAESLVQGLSAFPSLPILVISDYGAQTPSGTGIPALFHQIEVRLSELPNPLTFVRSAEHMHNWARQVPVALKTGTLASPHQPLDRPLPMVHAADVGAITADILLSAPPQAGSRRVVHVEGPRRYTAREVADALAAATGTDITTLELPREEWEPTVTAAGAAPAFAKLNAEFFDAHNKGLVEPPAGADVRRGSTSLNDALVFAIKNSGAGR</sequence>
<evidence type="ECO:0000313" key="3">
    <source>
        <dbReference type="Proteomes" id="UP001501563"/>
    </source>
</evidence>
<dbReference type="InterPro" id="IPR051604">
    <property type="entry name" value="Ergot_Alk_Oxidoreductase"/>
</dbReference>
<keyword evidence="3" id="KW-1185">Reference proteome</keyword>
<dbReference type="Pfam" id="PF05368">
    <property type="entry name" value="NmrA"/>
    <property type="match status" value="1"/>
</dbReference>
<protein>
    <recommendedName>
        <fullName evidence="1">NmrA-like domain-containing protein</fullName>
    </recommendedName>
</protein>
<feature type="domain" description="NmrA-like" evidence="1">
    <location>
        <begin position="2"/>
        <end position="217"/>
    </location>
</feature>
<proteinExistence type="predicted"/>
<evidence type="ECO:0000259" key="1">
    <source>
        <dbReference type="Pfam" id="PF05368"/>
    </source>
</evidence>
<dbReference type="InterPro" id="IPR036291">
    <property type="entry name" value="NAD(P)-bd_dom_sf"/>
</dbReference>
<dbReference type="SUPFAM" id="SSF51735">
    <property type="entry name" value="NAD(P)-binding Rossmann-fold domains"/>
    <property type="match status" value="1"/>
</dbReference>
<dbReference type="PANTHER" id="PTHR43162:SF1">
    <property type="entry name" value="PRESTALK A DIFFERENTIATION PROTEIN A"/>
    <property type="match status" value="1"/>
</dbReference>
<dbReference type="PANTHER" id="PTHR43162">
    <property type="match status" value="1"/>
</dbReference>
<accession>A0ABP7KYG7</accession>
<organism evidence="2 3">
    <name type="scientific">Streptomyces lannensis</name>
    <dbReference type="NCBI Taxonomy" id="766498"/>
    <lineage>
        <taxon>Bacteria</taxon>
        <taxon>Bacillati</taxon>
        <taxon>Actinomycetota</taxon>
        <taxon>Actinomycetes</taxon>
        <taxon>Kitasatosporales</taxon>
        <taxon>Streptomycetaceae</taxon>
        <taxon>Streptomyces</taxon>
    </lineage>
</organism>
<evidence type="ECO:0000313" key="2">
    <source>
        <dbReference type="EMBL" id="GAA3890291.1"/>
    </source>
</evidence>
<gene>
    <name evidence="2" type="ORF">GCM10022207_67310</name>
</gene>
<dbReference type="InterPro" id="IPR008030">
    <property type="entry name" value="NmrA-like"/>
</dbReference>
<name>A0ABP7KYG7_9ACTN</name>